<sequence length="50" mass="5802">MWNFVSFVQRIECKFQTLKMPVGCAVNDAEGRGRKEKKRELQQQSNGQSL</sequence>
<name>A0A0M3I0U4_ASCLU</name>
<evidence type="ECO:0000256" key="1">
    <source>
        <dbReference type="SAM" id="MobiDB-lite"/>
    </source>
</evidence>
<evidence type="ECO:0000313" key="2">
    <source>
        <dbReference type="Proteomes" id="UP000036681"/>
    </source>
</evidence>
<organism evidence="2 3">
    <name type="scientific">Ascaris lumbricoides</name>
    <name type="common">Giant roundworm</name>
    <dbReference type="NCBI Taxonomy" id="6252"/>
    <lineage>
        <taxon>Eukaryota</taxon>
        <taxon>Metazoa</taxon>
        <taxon>Ecdysozoa</taxon>
        <taxon>Nematoda</taxon>
        <taxon>Chromadorea</taxon>
        <taxon>Rhabditida</taxon>
        <taxon>Spirurina</taxon>
        <taxon>Ascaridomorpha</taxon>
        <taxon>Ascaridoidea</taxon>
        <taxon>Ascarididae</taxon>
        <taxon>Ascaris</taxon>
    </lineage>
</organism>
<evidence type="ECO:0000313" key="3">
    <source>
        <dbReference type="WBParaSite" id="ALUE_0000980301-mRNA-1"/>
    </source>
</evidence>
<accession>A0A0M3I0U4</accession>
<protein>
    <submittedName>
        <fullName evidence="3">Uncharacterized protein</fullName>
    </submittedName>
</protein>
<keyword evidence="2" id="KW-1185">Reference proteome</keyword>
<dbReference type="Proteomes" id="UP000036681">
    <property type="component" value="Unplaced"/>
</dbReference>
<feature type="region of interest" description="Disordered" evidence="1">
    <location>
        <begin position="28"/>
        <end position="50"/>
    </location>
</feature>
<proteinExistence type="predicted"/>
<feature type="compositionally biased region" description="Basic and acidic residues" evidence="1">
    <location>
        <begin position="29"/>
        <end position="41"/>
    </location>
</feature>
<dbReference type="AlphaFoldDB" id="A0A0M3I0U4"/>
<dbReference type="WBParaSite" id="ALUE_0000980301-mRNA-1">
    <property type="protein sequence ID" value="ALUE_0000980301-mRNA-1"/>
    <property type="gene ID" value="ALUE_0000980301"/>
</dbReference>
<reference evidence="3" key="1">
    <citation type="submission" date="2017-02" db="UniProtKB">
        <authorList>
            <consortium name="WormBaseParasite"/>
        </authorList>
    </citation>
    <scope>IDENTIFICATION</scope>
</reference>